<dbReference type="RefSeq" id="WP_037511829.1">
    <property type="nucleotide sequence ID" value="NZ_CAIGKD010000017.1"/>
</dbReference>
<evidence type="ECO:0000313" key="2">
    <source>
        <dbReference type="Proteomes" id="UP000280708"/>
    </source>
</evidence>
<accession>A0A085K104</accession>
<sequence length="98" mass="10161">MIGFSSVARTRWANAGRVTACTLGAYGLTALISAALSRLLVCLGADAVEAVTGVTLASFALFAVIAMSAFHARSPTRAWIIMILLALPPTLLLLALSE</sequence>
<dbReference type="AlphaFoldDB" id="A0A085K104"/>
<dbReference type="Proteomes" id="UP000280708">
    <property type="component" value="Chromosome"/>
</dbReference>
<organism evidence="1 2">
    <name type="scientific">Sphingobium yanoikuyae</name>
    <name type="common">Sphingomonas yanoikuyae</name>
    <dbReference type="NCBI Taxonomy" id="13690"/>
    <lineage>
        <taxon>Bacteria</taxon>
        <taxon>Pseudomonadati</taxon>
        <taxon>Pseudomonadota</taxon>
        <taxon>Alphaproteobacteria</taxon>
        <taxon>Sphingomonadales</taxon>
        <taxon>Sphingomonadaceae</taxon>
        <taxon>Sphingobium</taxon>
    </lineage>
</organism>
<name>A0A085K104_SPHYA</name>
<protein>
    <submittedName>
        <fullName evidence="1">Uncharacterized protein</fullName>
    </submittedName>
</protein>
<proteinExistence type="predicted"/>
<evidence type="ECO:0000313" key="1">
    <source>
        <dbReference type="EMBL" id="AYO76758.1"/>
    </source>
</evidence>
<reference evidence="1 2" key="1">
    <citation type="submission" date="2018-10" db="EMBL/GenBank/DDBJ databases">
        <title>Characterization and genome analysis of a novel bacterium Sphingobium yanoikuyae SJTF8 capable of degrading PAHs.</title>
        <authorList>
            <person name="Yin C."/>
            <person name="Xiong W."/>
            <person name="Liang R."/>
        </authorList>
    </citation>
    <scope>NUCLEOTIDE SEQUENCE [LARGE SCALE GENOMIC DNA]</scope>
    <source>
        <strain evidence="1 2">SJTF8</strain>
    </source>
</reference>
<gene>
    <name evidence="1" type="ORF">EBF16_07265</name>
</gene>
<dbReference type="EMBL" id="CP033230">
    <property type="protein sequence ID" value="AYO76758.1"/>
    <property type="molecule type" value="Genomic_DNA"/>
</dbReference>